<evidence type="ECO:0000256" key="1">
    <source>
        <dbReference type="ARBA" id="ARBA00004123"/>
    </source>
</evidence>
<evidence type="ECO:0008006" key="8">
    <source>
        <dbReference type="Google" id="ProtNLM"/>
    </source>
</evidence>
<accession>A0A401RGB5</accession>
<keyword evidence="3" id="KW-0539">Nucleus</keyword>
<dbReference type="GO" id="GO:0005634">
    <property type="term" value="C:nucleus"/>
    <property type="evidence" value="ECO:0007669"/>
    <property type="project" value="UniProtKB-SubCell"/>
</dbReference>
<dbReference type="Gene3D" id="1.20.5.1180">
    <property type="entry name" value="Geminin coiled-coil domain"/>
    <property type="match status" value="1"/>
</dbReference>
<protein>
    <recommendedName>
        <fullName evidence="8">Geminin coiled-coil domain-containing protein 1</fullName>
    </recommendedName>
</protein>
<evidence type="ECO:0000313" key="7">
    <source>
        <dbReference type="Proteomes" id="UP000287033"/>
    </source>
</evidence>
<keyword evidence="2 5" id="KW-0175">Coiled coil</keyword>
<sequence>MSTLLHWRRQPVLTFPWKPGTLSGRAVSWTTAEAAREKPSHKDYFLEYDTSVQDDFMWTGHLSSQLHKNKQLQDTLEQKEEELARLHEENSKLREYLNSTYVKSLEDKARKLLIQNGQKNGGISKCKKRLFQKQNEAGDYFAEKPAAESLPKRGRGNPICKNKSSCYNAQDDHHNPYVETWVLKTLGLKDANTIDDSSSANYSAIISETLVDYSSDQLKVTEYNTDYAIPADYSQDPAAAGNFFASPCPLETCCTNELSPRPHYSAPPRPIHALYQPTEPPFQACKAAPNKTDVAFSTSLNPHRNVKTHTFCQGQAFVQRDGEGGWRFTWVPSQAD</sequence>
<dbReference type="PANTHER" id="PTHR13372:SF2">
    <property type="entry name" value="GEMININ COILED-COIL DOMAIN-CONTAINING PROTEIN 1"/>
    <property type="match status" value="1"/>
</dbReference>
<gene>
    <name evidence="6" type="ORF">chiPu_0020487</name>
</gene>
<keyword evidence="4" id="KW-0131">Cell cycle</keyword>
<dbReference type="CDD" id="cd22588">
    <property type="entry name" value="GemC1_CC"/>
    <property type="match status" value="1"/>
</dbReference>
<dbReference type="GO" id="GO:0008156">
    <property type="term" value="P:negative regulation of DNA replication"/>
    <property type="evidence" value="ECO:0007669"/>
    <property type="project" value="TreeGrafter"/>
</dbReference>
<dbReference type="PANTHER" id="PTHR13372">
    <property type="entry name" value="GEMININ"/>
    <property type="match status" value="1"/>
</dbReference>
<proteinExistence type="predicted"/>
<keyword evidence="7" id="KW-1185">Reference proteome</keyword>
<dbReference type="EMBL" id="BEZZ01002646">
    <property type="protein sequence ID" value="GCC17136.1"/>
    <property type="molecule type" value="Genomic_DNA"/>
</dbReference>
<dbReference type="OMA" id="DHHSYWS"/>
<dbReference type="AlphaFoldDB" id="A0A401RGB5"/>
<dbReference type="STRING" id="137246.A0A401RGB5"/>
<evidence type="ECO:0000313" key="6">
    <source>
        <dbReference type="EMBL" id="GCC17136.1"/>
    </source>
</evidence>
<reference evidence="6 7" key="1">
    <citation type="journal article" date="2018" name="Nat. Ecol. Evol.">
        <title>Shark genomes provide insights into elasmobranch evolution and the origin of vertebrates.</title>
        <authorList>
            <person name="Hara Y"/>
            <person name="Yamaguchi K"/>
            <person name="Onimaru K"/>
            <person name="Kadota M"/>
            <person name="Koyanagi M"/>
            <person name="Keeley SD"/>
            <person name="Tatsumi K"/>
            <person name="Tanaka K"/>
            <person name="Motone F"/>
            <person name="Kageyama Y"/>
            <person name="Nozu R"/>
            <person name="Adachi N"/>
            <person name="Nishimura O"/>
            <person name="Nakagawa R"/>
            <person name="Tanegashima C"/>
            <person name="Kiyatake I"/>
            <person name="Matsumoto R"/>
            <person name="Murakumo K"/>
            <person name="Nishida K"/>
            <person name="Terakita A"/>
            <person name="Kuratani S"/>
            <person name="Sato K"/>
            <person name="Hyodo S Kuraku.S."/>
        </authorList>
    </citation>
    <scope>NUCLEOTIDE SEQUENCE [LARGE SCALE GENOMIC DNA]</scope>
</reference>
<evidence type="ECO:0000256" key="4">
    <source>
        <dbReference type="ARBA" id="ARBA00023306"/>
    </source>
</evidence>
<dbReference type="OrthoDB" id="8923917at2759"/>
<organism evidence="6 7">
    <name type="scientific">Chiloscyllium punctatum</name>
    <name type="common">Brownbanded bambooshark</name>
    <name type="synonym">Hemiscyllium punctatum</name>
    <dbReference type="NCBI Taxonomy" id="137246"/>
    <lineage>
        <taxon>Eukaryota</taxon>
        <taxon>Metazoa</taxon>
        <taxon>Chordata</taxon>
        <taxon>Craniata</taxon>
        <taxon>Vertebrata</taxon>
        <taxon>Chondrichthyes</taxon>
        <taxon>Elasmobranchii</taxon>
        <taxon>Galeomorphii</taxon>
        <taxon>Galeoidea</taxon>
        <taxon>Orectolobiformes</taxon>
        <taxon>Hemiscylliidae</taxon>
        <taxon>Chiloscyllium</taxon>
    </lineage>
</organism>
<dbReference type="InterPro" id="IPR059237">
    <property type="entry name" value="GemC1_CC"/>
</dbReference>
<dbReference type="GO" id="GO:0045786">
    <property type="term" value="P:negative regulation of cell cycle"/>
    <property type="evidence" value="ECO:0007669"/>
    <property type="project" value="TreeGrafter"/>
</dbReference>
<evidence type="ECO:0000256" key="5">
    <source>
        <dbReference type="SAM" id="Coils"/>
    </source>
</evidence>
<feature type="coiled-coil region" evidence="5">
    <location>
        <begin position="62"/>
        <end position="96"/>
    </location>
</feature>
<dbReference type="Proteomes" id="UP000287033">
    <property type="component" value="Unassembled WGS sequence"/>
</dbReference>
<evidence type="ECO:0000256" key="2">
    <source>
        <dbReference type="ARBA" id="ARBA00023054"/>
    </source>
</evidence>
<evidence type="ECO:0000256" key="3">
    <source>
        <dbReference type="ARBA" id="ARBA00023242"/>
    </source>
</evidence>
<name>A0A401RGB5_CHIPU</name>
<comment type="subcellular location">
    <subcellularLocation>
        <location evidence="1">Nucleus</location>
    </subcellularLocation>
</comment>
<comment type="caution">
    <text evidence="6">The sequence shown here is derived from an EMBL/GenBank/DDBJ whole genome shotgun (WGS) entry which is preliminary data.</text>
</comment>